<dbReference type="AlphaFoldDB" id="A0AAW3PQ52"/>
<evidence type="ECO:0000313" key="1">
    <source>
        <dbReference type="EMBL" id="KWZ30855.1"/>
    </source>
</evidence>
<comment type="caution">
    <text evidence="1">The sequence shown here is derived from an EMBL/GenBank/DDBJ whole genome shotgun (WGS) entry which is preliminary data.</text>
</comment>
<reference evidence="1 2" key="1">
    <citation type="submission" date="2015-11" db="EMBL/GenBank/DDBJ databases">
        <authorList>
            <person name="Sahl J."/>
            <person name="Wagner D."/>
            <person name="Keim P."/>
        </authorList>
    </citation>
    <scope>NUCLEOTIDE SEQUENCE [LARGE SCALE GENOMIC DNA]</scope>
    <source>
        <strain evidence="1 2">AZ-4-2-10-S1-D7</strain>
    </source>
</reference>
<accession>A0AAW3PQ52</accession>
<organism evidence="1 2">
    <name type="scientific">Burkholderia anthina</name>
    <dbReference type="NCBI Taxonomy" id="179879"/>
    <lineage>
        <taxon>Bacteria</taxon>
        <taxon>Pseudomonadati</taxon>
        <taxon>Pseudomonadota</taxon>
        <taxon>Betaproteobacteria</taxon>
        <taxon>Burkholderiales</taxon>
        <taxon>Burkholderiaceae</taxon>
        <taxon>Burkholderia</taxon>
        <taxon>Burkholderia cepacia complex</taxon>
    </lineage>
</organism>
<evidence type="ECO:0000313" key="2">
    <source>
        <dbReference type="Proteomes" id="UP000070434"/>
    </source>
</evidence>
<evidence type="ECO:0008006" key="3">
    <source>
        <dbReference type="Google" id="ProtNLM"/>
    </source>
</evidence>
<proteinExistence type="predicted"/>
<dbReference type="RefSeq" id="WP_059639338.1">
    <property type="nucleotide sequence ID" value="NZ_LNJP01000003.1"/>
</dbReference>
<dbReference type="Proteomes" id="UP000070434">
    <property type="component" value="Unassembled WGS sequence"/>
</dbReference>
<protein>
    <recommendedName>
        <fullName evidence="3">LysR family transcriptional regulator</fullName>
    </recommendedName>
</protein>
<gene>
    <name evidence="1" type="ORF">WS64_21130</name>
</gene>
<sequence>MRDLAAATTVVDAAPMARTCPRRHPLAGIDVPRHAGRYPMNETPLARGAAMDAFVATARPVAIG</sequence>
<dbReference type="EMBL" id="LNJP01000003">
    <property type="protein sequence ID" value="KWZ30855.1"/>
    <property type="molecule type" value="Genomic_DNA"/>
</dbReference>
<name>A0AAW3PQ52_9BURK</name>